<dbReference type="KEGG" id="mat:MARTH_orf343"/>
<dbReference type="InterPro" id="IPR007710">
    <property type="entry name" value="Nucleoside_deoxyribTrfase"/>
</dbReference>
<accession>B3PMH2</accession>
<proteinExistence type="predicted"/>
<dbReference type="HOGENOM" id="CLU_1675915_0_0_14"/>
<dbReference type="Pfam" id="PF05014">
    <property type="entry name" value="Nuc_deoxyrib_tr"/>
    <property type="match status" value="1"/>
</dbReference>
<dbReference type="eggNOG" id="COG3613">
    <property type="taxonomic scope" value="Bacteria"/>
</dbReference>
<dbReference type="SUPFAM" id="SSF52309">
    <property type="entry name" value="N-(deoxy)ribosyltransferase-like"/>
    <property type="match status" value="1"/>
</dbReference>
<reference evidence="1 2" key="1">
    <citation type="journal article" date="2008" name="Infect. Immun.">
        <title>Genome of Mycoplasma arthritidis.</title>
        <authorList>
            <person name="Dybvig K."/>
            <person name="Zuhua C."/>
            <person name="Lao P."/>
            <person name="Jordan D.S."/>
            <person name="French C.T."/>
            <person name="Tu A.H."/>
            <person name="Loraine A.E."/>
        </authorList>
    </citation>
    <scope>NUCLEOTIDE SEQUENCE [LARGE SCALE GENOMIC DNA]</scope>
    <source>
        <strain evidence="1 2">158L3-1</strain>
    </source>
</reference>
<dbReference type="AlphaFoldDB" id="B3PMH2"/>
<protein>
    <submittedName>
        <fullName evidence="1">Nucleoside 2-deoxyribosyltransferase</fullName>
    </submittedName>
</protein>
<dbReference type="SMR" id="B3PMH2"/>
<dbReference type="RefSeq" id="WP_012498181.1">
    <property type="nucleotide sequence ID" value="NC_011025.1"/>
</dbReference>
<keyword evidence="1" id="KW-0808">Transferase</keyword>
<evidence type="ECO:0000313" key="2">
    <source>
        <dbReference type="Proteomes" id="UP000008812"/>
    </source>
</evidence>
<organism evidence="1 2">
    <name type="scientific">Metamycoplasma arthritidis (strain 158L3-1)</name>
    <name type="common">Mycoplasma arthritidis</name>
    <dbReference type="NCBI Taxonomy" id="243272"/>
    <lineage>
        <taxon>Bacteria</taxon>
        <taxon>Bacillati</taxon>
        <taxon>Mycoplasmatota</taxon>
        <taxon>Mycoplasmoidales</taxon>
        <taxon>Metamycoplasmataceae</taxon>
        <taxon>Metamycoplasma</taxon>
    </lineage>
</organism>
<sequence>MKPEYNIYIAGPLFTEAEVFLRNKMAAAAKEIFEMSTAKDKFELNVFNPLTINETIEDPQVLKHDYFYQKDISFLDKTNLLIVDIDNTDSGTMLELGYLFYKHKNLKSDLKIVVFHSDWRDQMYYLERVNRFVNGLVFECNYEVKSFEELCTRLGKIFNKL</sequence>
<evidence type="ECO:0000313" key="1">
    <source>
        <dbReference type="EMBL" id="ACF07224.1"/>
    </source>
</evidence>
<gene>
    <name evidence="1" type="primary">ndt</name>
    <name evidence="1" type="ordered locus">MARTH_orf343</name>
</gene>
<dbReference type="Gene3D" id="3.40.50.450">
    <property type="match status" value="1"/>
</dbReference>
<dbReference type="GO" id="GO:0016740">
    <property type="term" value="F:transferase activity"/>
    <property type="evidence" value="ECO:0007669"/>
    <property type="project" value="UniProtKB-KW"/>
</dbReference>
<dbReference type="Proteomes" id="UP000008812">
    <property type="component" value="Chromosome"/>
</dbReference>
<keyword evidence="2" id="KW-1185">Reference proteome</keyword>
<dbReference type="EMBL" id="CP001047">
    <property type="protein sequence ID" value="ACF07224.1"/>
    <property type="molecule type" value="Genomic_DNA"/>
</dbReference>
<name>B3PMH2_META1</name>